<accession>A0A2I6SGW4</accession>
<protein>
    <submittedName>
        <fullName evidence="1">Uncharacterized protein</fullName>
    </submittedName>
</protein>
<sequence>MYDIGVNILMDKKVIRDVFFGIAIYLQSEKHSISLFVFHQSDSDKFRISE</sequence>
<organism evidence="1">
    <name type="scientific">Microplitis mediator bracovirus</name>
    <dbReference type="NCBI Taxonomy" id="1836595"/>
    <lineage>
        <taxon>Viruses</taxon>
        <taxon>Viruses incertae sedis</taxon>
        <taxon>Polydnaviriformidae</taxon>
        <taxon>Bracoviriform</taxon>
    </lineage>
</organism>
<evidence type="ECO:0000313" key="1">
    <source>
        <dbReference type="EMBL" id="AUO16813.1"/>
    </source>
</evidence>
<name>A0A2I6SGW4_9VIRU</name>
<gene>
    <name evidence="1" type="ORF">MmBV_CMP8</name>
</gene>
<proteinExistence type="predicted"/>
<reference evidence="1" key="1">
    <citation type="submission" date="2017-10" db="EMBL/GenBank/DDBJ databases">
        <authorList>
            <person name="Banno H."/>
            <person name="Chua N.-H."/>
        </authorList>
    </citation>
    <scope>NUCLEOTIDE SEQUENCE</scope>
    <source>
        <strain evidence="1">HeBei</strain>
    </source>
</reference>
<dbReference type="EMBL" id="MG384816">
    <property type="protein sequence ID" value="AUO16813.1"/>
    <property type="molecule type" value="Genomic_DNA"/>
</dbReference>